<feature type="compositionally biased region" description="Basic residues" evidence="1">
    <location>
        <begin position="1287"/>
        <end position="1298"/>
    </location>
</feature>
<comment type="caution">
    <text evidence="2">The sequence shown here is derived from an EMBL/GenBank/DDBJ whole genome shotgun (WGS) entry which is preliminary data.</text>
</comment>
<dbReference type="Proteomes" id="UP000254866">
    <property type="component" value="Unassembled WGS sequence"/>
</dbReference>
<dbReference type="GeneID" id="43602818"/>
<name>A0A370TB66_9HELO</name>
<protein>
    <submittedName>
        <fullName evidence="2">Uncharacterized protein</fullName>
    </submittedName>
</protein>
<feature type="compositionally biased region" description="Polar residues" evidence="1">
    <location>
        <begin position="1252"/>
        <end position="1268"/>
    </location>
</feature>
<feature type="region of interest" description="Disordered" evidence="1">
    <location>
        <begin position="1093"/>
        <end position="1118"/>
    </location>
</feature>
<evidence type="ECO:0000313" key="3">
    <source>
        <dbReference type="Proteomes" id="UP000254866"/>
    </source>
</evidence>
<accession>A0A370TB66</accession>
<proteinExistence type="predicted"/>
<feature type="compositionally biased region" description="Polar residues" evidence="1">
    <location>
        <begin position="1"/>
        <end position="19"/>
    </location>
</feature>
<dbReference type="RefSeq" id="XP_031865429.1">
    <property type="nucleotide sequence ID" value="XM_032018592.1"/>
</dbReference>
<evidence type="ECO:0000313" key="2">
    <source>
        <dbReference type="EMBL" id="RDL31180.1"/>
    </source>
</evidence>
<feature type="compositionally biased region" description="Basic and acidic residues" evidence="1">
    <location>
        <begin position="21"/>
        <end position="32"/>
    </location>
</feature>
<sequence length="1298" mass="148339">MDSTSRANSEVGQTPTNKSRAFKDHPQPPVNERLDQARNFLADEDPNRYLGFRERLGEVEEYIKYILDEKLDHDASLLRDVKVMAQVHRDWDRRTQKGPEDSVCCDSPSIMPGSLRLVSSKNTQKFQEEKEAMGIETKMRDDHPPFTAWREDDQVDFLKAMREDAQMAPEDIEEKTNLLWVESRAYARALKEPGLIPYWMHDTKGLPMRGLKQGNTMPWYRAIDEKRRPPLQPLPDYLKRRQNEINRLLKAGRTRTEEDQKKLEELLQVHGSNHLKALYAKYEDTKTDRDYKAQKYGSVLFGTVTDKEMEKANEEFKVAERNFQRAFRTWCRRFKGGVQLMVLKPGRRRTDYPGVFYFPPKEIIPLAIYDEAQKVEDTLRKARIASGGFRDLDVEEKKLLIKCLGSVVDERAFLNYCNGLRQPEYHGHVPSQDPNHVNNLADIKFSVSMDAFALNHNTIKVLSPGEIDEGNAGVYCLEYHPPSGDISSIEETSSGNVEVQADTVVVEEVGAVVDDAVLQTREPATTTTTQSNSMDFSGKAERRGIQRAAIELALNLVATNQEQHRPEDRFRKLELPSKYKPPPKEVPISLPLEPSKRPVEMDSFKFTKELMEFRHLKDLSYELARTRLIGERPENLHPPANLNGPFTVASTEDKQDIIKERQSRLTDLCSRLVEAEKLAPRALIQRILLRVQQAISRGLNQAHPLWDKDELITAGIDQLFEIAAPSWDGDRKSYDDLNLALTPQQKAELREFEQDVDEIRDILPLWKPREPVTHPSEEQEYSEVELFQNPQHDHHQQSHKGMGFYPFKHKLNENRFNRRNNEVHLWDDGKITTYLGIMRQANRIHIDSDRGIYQISRIPLSGHPENKFVIARESAEQSPGVRRNELGNLEVQYDADGTMGPPIVQANKFYHLQKLAFRVGRDISRLLHQLAREHGDSDTYLMEQLVGLNVTLKGVGKISIEDRPNMGSDAEPATSDVGGISLQRLAVELHKIAPHLAQGAGIDLGRDPNAVTDGEAAALLQMEILEESSNNWESRFPEKEHVWEFAAPRVETIQRVIHGHTVNARKMTTQFFNMRRFPVRCQSAEIQTGMMTSGPRFERMPEPRLSPPPQKSRGGDRPVEIYRGAKQRPHFPFGETPYQQAYLDFTMRRDLQDGKYCLSRYVNVLTTLPVPEFQPRIQRRGLLDKILGPERARSITLAYALPKLPENWKFVGASLPEPSHLMIEISESLTGSENDMQGNVRHRGLYEMSGALNESDNPTGPASNVRPKSSQKKRPASAPGDEQGPSKKSKRVKKARTN</sequence>
<evidence type="ECO:0000256" key="1">
    <source>
        <dbReference type="SAM" id="MobiDB-lite"/>
    </source>
</evidence>
<dbReference type="EMBL" id="NPIC01000013">
    <property type="protein sequence ID" value="RDL31180.1"/>
    <property type="molecule type" value="Genomic_DNA"/>
</dbReference>
<reference evidence="2 3" key="1">
    <citation type="journal article" date="2018" name="IMA Fungus">
        <title>IMA Genome-F 9: Draft genome sequence of Annulohypoxylon stygium, Aspergillus mulundensis, Berkeleyomyces basicola (syn. Thielaviopsis basicola), Ceratocystis smalleyi, two Cercospora beticola strains, Coleophoma cylindrospora, Fusarium fracticaudum, Phialophora cf. hyalina, and Morchella septimelata.</title>
        <authorList>
            <person name="Wingfield B.D."/>
            <person name="Bills G.F."/>
            <person name="Dong Y."/>
            <person name="Huang W."/>
            <person name="Nel W.J."/>
            <person name="Swalarsk-Parry B.S."/>
            <person name="Vaghefi N."/>
            <person name="Wilken P.M."/>
            <person name="An Z."/>
            <person name="de Beer Z.W."/>
            <person name="De Vos L."/>
            <person name="Chen L."/>
            <person name="Duong T.A."/>
            <person name="Gao Y."/>
            <person name="Hammerbacher A."/>
            <person name="Kikkert J.R."/>
            <person name="Li Y."/>
            <person name="Li H."/>
            <person name="Li K."/>
            <person name="Li Q."/>
            <person name="Liu X."/>
            <person name="Ma X."/>
            <person name="Naidoo K."/>
            <person name="Pethybridge S.J."/>
            <person name="Sun J."/>
            <person name="Steenkamp E.T."/>
            <person name="van der Nest M.A."/>
            <person name="van Wyk S."/>
            <person name="Wingfield M.J."/>
            <person name="Xiong C."/>
            <person name="Yue Q."/>
            <person name="Zhang X."/>
        </authorList>
    </citation>
    <scope>NUCLEOTIDE SEQUENCE [LARGE SCALE GENOMIC DNA]</scope>
    <source>
        <strain evidence="2 3">BP 5553</strain>
    </source>
</reference>
<dbReference type="STRING" id="2656787.A0A370TB66"/>
<organism evidence="2 3">
    <name type="scientific">Venustampulla echinocandica</name>
    <dbReference type="NCBI Taxonomy" id="2656787"/>
    <lineage>
        <taxon>Eukaryota</taxon>
        <taxon>Fungi</taxon>
        <taxon>Dikarya</taxon>
        <taxon>Ascomycota</taxon>
        <taxon>Pezizomycotina</taxon>
        <taxon>Leotiomycetes</taxon>
        <taxon>Helotiales</taxon>
        <taxon>Pleuroascaceae</taxon>
        <taxon>Venustampulla</taxon>
    </lineage>
</organism>
<gene>
    <name evidence="2" type="ORF">BP5553_09969</name>
</gene>
<feature type="region of interest" description="Disordered" evidence="1">
    <location>
        <begin position="1250"/>
        <end position="1298"/>
    </location>
</feature>
<dbReference type="OrthoDB" id="5422628at2759"/>
<keyword evidence="3" id="KW-1185">Reference proteome</keyword>
<feature type="region of interest" description="Disordered" evidence="1">
    <location>
        <begin position="1"/>
        <end position="32"/>
    </location>
</feature>